<keyword evidence="1" id="KW-1133">Transmembrane helix</keyword>
<evidence type="ECO:0000256" key="1">
    <source>
        <dbReference type="SAM" id="Phobius"/>
    </source>
</evidence>
<keyword evidence="3" id="KW-1185">Reference proteome</keyword>
<protein>
    <recommendedName>
        <fullName evidence="4">DUF948 domain-containing protein</fullName>
    </recommendedName>
</protein>
<dbReference type="EMBL" id="BAAATR010000013">
    <property type="protein sequence ID" value="GAA2248329.1"/>
    <property type="molecule type" value="Genomic_DNA"/>
</dbReference>
<evidence type="ECO:0008006" key="4">
    <source>
        <dbReference type="Google" id="ProtNLM"/>
    </source>
</evidence>
<dbReference type="Pfam" id="PF06103">
    <property type="entry name" value="DUF948"/>
    <property type="match status" value="1"/>
</dbReference>
<evidence type="ECO:0000313" key="2">
    <source>
        <dbReference type="EMBL" id="GAA2248329.1"/>
    </source>
</evidence>
<proteinExistence type="predicted"/>
<keyword evidence="1" id="KW-0812">Transmembrane</keyword>
<organism evidence="2 3">
    <name type="scientific">Kitasatospora cystarginea</name>
    <dbReference type="NCBI Taxonomy" id="58350"/>
    <lineage>
        <taxon>Bacteria</taxon>
        <taxon>Bacillati</taxon>
        <taxon>Actinomycetota</taxon>
        <taxon>Actinomycetes</taxon>
        <taxon>Kitasatosporales</taxon>
        <taxon>Streptomycetaceae</taxon>
        <taxon>Kitasatospora</taxon>
    </lineage>
</organism>
<name>A0ABP5R049_9ACTN</name>
<evidence type="ECO:0000313" key="3">
    <source>
        <dbReference type="Proteomes" id="UP001500305"/>
    </source>
</evidence>
<sequence length="166" mass="17338">MQGEGARKVSVGELAGLLVAVFWAVLVTLLAVVLVRLSRVLKEATVLVSAVTEQAVPLLVDAGAAVRSANEQLERVDEITANVQDAAANANALSSTVAATIGGPLVKVAAFSYGVRKAVNRRQAGLTVPQQPGEREELARLIRAEVRAATAPRGGLLSRVRRAVRG</sequence>
<accession>A0ABP5R049</accession>
<comment type="caution">
    <text evidence="2">The sequence shown here is derived from an EMBL/GenBank/DDBJ whole genome shotgun (WGS) entry which is preliminary data.</text>
</comment>
<reference evidence="3" key="1">
    <citation type="journal article" date="2019" name="Int. J. Syst. Evol. Microbiol.">
        <title>The Global Catalogue of Microorganisms (GCM) 10K type strain sequencing project: providing services to taxonomists for standard genome sequencing and annotation.</title>
        <authorList>
            <consortium name="The Broad Institute Genomics Platform"/>
            <consortium name="The Broad Institute Genome Sequencing Center for Infectious Disease"/>
            <person name="Wu L."/>
            <person name="Ma J."/>
        </authorList>
    </citation>
    <scope>NUCLEOTIDE SEQUENCE [LARGE SCALE GENOMIC DNA]</scope>
    <source>
        <strain evidence="3">JCM 7356</strain>
    </source>
</reference>
<dbReference type="Proteomes" id="UP001500305">
    <property type="component" value="Unassembled WGS sequence"/>
</dbReference>
<gene>
    <name evidence="2" type="ORF">GCM10010430_33440</name>
</gene>
<feature type="transmembrane region" description="Helical" evidence="1">
    <location>
        <begin position="14"/>
        <end position="35"/>
    </location>
</feature>
<dbReference type="InterPro" id="IPR009293">
    <property type="entry name" value="UPF0478"/>
</dbReference>
<keyword evidence="1" id="KW-0472">Membrane</keyword>